<dbReference type="RefSeq" id="WP_218282437.1">
    <property type="nucleotide sequence ID" value="NZ_CP078093.1"/>
</dbReference>
<organism evidence="2 3">
    <name type="scientific">Crassaminicella indica</name>
    <dbReference type="NCBI Taxonomy" id="2855394"/>
    <lineage>
        <taxon>Bacteria</taxon>
        <taxon>Bacillati</taxon>
        <taxon>Bacillota</taxon>
        <taxon>Clostridia</taxon>
        <taxon>Eubacteriales</taxon>
        <taxon>Clostridiaceae</taxon>
        <taxon>Crassaminicella</taxon>
    </lineage>
</organism>
<dbReference type="PANTHER" id="PTHR37423:SF2">
    <property type="entry name" value="MEMBRANE-BOUND LYTIC MUREIN TRANSGLYCOSYLASE C"/>
    <property type="match status" value="1"/>
</dbReference>
<accession>A0ABX8RB95</accession>
<protein>
    <submittedName>
        <fullName evidence="2">Lytic transglycosylase domain-containing protein</fullName>
    </submittedName>
</protein>
<evidence type="ECO:0000259" key="1">
    <source>
        <dbReference type="Pfam" id="PF01464"/>
    </source>
</evidence>
<dbReference type="CDD" id="cd00254">
    <property type="entry name" value="LT-like"/>
    <property type="match status" value="1"/>
</dbReference>
<dbReference type="Pfam" id="PF01464">
    <property type="entry name" value="SLT"/>
    <property type="match status" value="1"/>
</dbReference>
<sequence length="192" mass="21359">MPNNLIQKILDHKIAQIQSRLPININLNKHKATSDFNDILNEKIQNVKSQDISSTAYDSLIEAASKKFNVDPNLVKAVIKAESNFNKSALSKAGAQGLMQLMPQTSLGLGITNPLDPVQNIYGGTKYLRSMLTRYNGNTKLALAAYNAGPNNVDKYKGVPPFKETKNYVDKVLQFKKSYDHITSTKNFETLL</sequence>
<evidence type="ECO:0000313" key="2">
    <source>
        <dbReference type="EMBL" id="QXM05739.1"/>
    </source>
</evidence>
<dbReference type="EMBL" id="CP078093">
    <property type="protein sequence ID" value="QXM05739.1"/>
    <property type="molecule type" value="Genomic_DNA"/>
</dbReference>
<feature type="domain" description="Transglycosylase SLT" evidence="1">
    <location>
        <begin position="60"/>
        <end position="168"/>
    </location>
</feature>
<dbReference type="InterPro" id="IPR008258">
    <property type="entry name" value="Transglycosylase_SLT_dom_1"/>
</dbReference>
<keyword evidence="3" id="KW-1185">Reference proteome</keyword>
<evidence type="ECO:0000313" key="3">
    <source>
        <dbReference type="Proteomes" id="UP000886818"/>
    </source>
</evidence>
<proteinExistence type="predicted"/>
<gene>
    <name evidence="2" type="ORF">KVH43_10250</name>
</gene>
<dbReference type="PANTHER" id="PTHR37423">
    <property type="entry name" value="SOLUBLE LYTIC MUREIN TRANSGLYCOSYLASE-RELATED"/>
    <property type="match status" value="1"/>
</dbReference>
<name>A0ABX8RB95_9CLOT</name>
<reference evidence="2" key="1">
    <citation type="submission" date="2021-07" db="EMBL/GenBank/DDBJ databases">
        <title>Complete genome sequence of Crassaminicella sp. 143-21, isolated from a deep-sea hydrothermal vent.</title>
        <authorList>
            <person name="Li X."/>
        </authorList>
    </citation>
    <scope>NUCLEOTIDE SEQUENCE</scope>
    <source>
        <strain evidence="2">143-21</strain>
    </source>
</reference>
<dbReference type="Proteomes" id="UP000886818">
    <property type="component" value="Chromosome"/>
</dbReference>